<dbReference type="PANTHER" id="PTHR33525">
    <property type="match status" value="1"/>
</dbReference>
<accession>A0ABN6PQZ2</accession>
<reference evidence="2" key="1">
    <citation type="submission" date="2022-04" db="EMBL/GenBank/DDBJ databases">
        <title>Whole genome sequence of Sphaerotilus sp. FB-5.</title>
        <authorList>
            <person name="Takeda M."/>
            <person name="Narihara S."/>
            <person name="Akimoto M."/>
            <person name="Akimoto R."/>
            <person name="Nishiyashiki S."/>
            <person name="Murakami T."/>
        </authorList>
    </citation>
    <scope>NUCLEOTIDE SEQUENCE</scope>
    <source>
        <strain evidence="2">FB-5</strain>
    </source>
</reference>
<dbReference type="EMBL" id="AP025730">
    <property type="protein sequence ID" value="BDI06767.1"/>
    <property type="molecule type" value="Genomic_DNA"/>
</dbReference>
<dbReference type="RefSeq" id="WP_251970013.1">
    <property type="nucleotide sequence ID" value="NZ_AP025730.1"/>
</dbReference>
<dbReference type="PANTHER" id="PTHR33525:SF4">
    <property type="entry name" value="CYCLIC DI-GMP PHOSPHODIESTERASE CDGJ"/>
    <property type="match status" value="1"/>
</dbReference>
<evidence type="ECO:0000259" key="1">
    <source>
        <dbReference type="PROSITE" id="PS51833"/>
    </source>
</evidence>
<dbReference type="PROSITE" id="PS51833">
    <property type="entry name" value="HDOD"/>
    <property type="match status" value="1"/>
</dbReference>
<dbReference type="Pfam" id="PF08668">
    <property type="entry name" value="HDOD"/>
    <property type="match status" value="1"/>
</dbReference>
<protein>
    <recommendedName>
        <fullName evidence="1">HDOD domain-containing protein</fullName>
    </recommendedName>
</protein>
<proteinExistence type="predicted"/>
<dbReference type="Gene3D" id="1.10.3210.10">
    <property type="entry name" value="Hypothetical protein af1432"/>
    <property type="match status" value="1"/>
</dbReference>
<dbReference type="InterPro" id="IPR052340">
    <property type="entry name" value="RNase_Y/CdgJ"/>
</dbReference>
<organism evidence="2 3">
    <name type="scientific">Sphaerotilus microaerophilus</name>
    <dbReference type="NCBI Taxonomy" id="2914710"/>
    <lineage>
        <taxon>Bacteria</taxon>
        <taxon>Pseudomonadati</taxon>
        <taxon>Pseudomonadota</taxon>
        <taxon>Betaproteobacteria</taxon>
        <taxon>Burkholderiales</taxon>
        <taxon>Sphaerotilaceae</taxon>
        <taxon>Sphaerotilus</taxon>
    </lineage>
</organism>
<evidence type="ECO:0000313" key="2">
    <source>
        <dbReference type="EMBL" id="BDI06767.1"/>
    </source>
</evidence>
<gene>
    <name evidence="2" type="ORF">CATMQ487_37370</name>
</gene>
<keyword evidence="3" id="KW-1185">Reference proteome</keyword>
<dbReference type="InterPro" id="IPR013976">
    <property type="entry name" value="HDOD"/>
</dbReference>
<sequence>MDAPILGQVALSYAPVIDRKRQTLATRLSVFPIVPGQWLPVAELLSSLGRVWPADGPKVALSIRSESVLAELLTVQPSPNLLIEVPKFMACDPVHRESIMTLASNGNGLLLSGRPDHPLPKDMLGCFKYSIIDISDERRNDGVVPAGVRRSIGFWQDGVTDLAQMEASFDRGATAVIGWPLAEVPRADLAPAPAPTLRGLRAPARRPAAESGRPELSAIIELINQVEDEVPLGDLEGTLKRDPSLAYKLMRYINSPLFGLSVEITSFSHAVMLLGYQRLKRWLALLLVTAGNDPDQRPLMYAAVRRGLMMEALALELGDEDSKGEMFICGVFSLLDRMMKKPFEELLHTIPVPDAVEHALLGSGGPYLHALQLARATEGGFGHDIREHAEATLLEMRGVNRALLHALSGATQLM</sequence>
<name>A0ABN6PQZ2_9BURK</name>
<evidence type="ECO:0000313" key="3">
    <source>
        <dbReference type="Proteomes" id="UP001057498"/>
    </source>
</evidence>
<dbReference type="Proteomes" id="UP001057498">
    <property type="component" value="Chromosome"/>
</dbReference>
<feature type="domain" description="HDOD" evidence="1">
    <location>
        <begin position="209"/>
        <end position="395"/>
    </location>
</feature>
<dbReference type="SUPFAM" id="SSF109604">
    <property type="entry name" value="HD-domain/PDEase-like"/>
    <property type="match status" value="1"/>
</dbReference>